<dbReference type="InterPro" id="IPR004839">
    <property type="entry name" value="Aminotransferase_I/II_large"/>
</dbReference>
<evidence type="ECO:0000256" key="1">
    <source>
        <dbReference type="ARBA" id="ARBA00005384"/>
    </source>
</evidence>
<dbReference type="SMART" id="SM00345">
    <property type="entry name" value="HTH_GNTR"/>
    <property type="match status" value="1"/>
</dbReference>
<dbReference type="InterPro" id="IPR015421">
    <property type="entry name" value="PyrdxlP-dep_Trfase_major"/>
</dbReference>
<evidence type="ECO:0000259" key="7">
    <source>
        <dbReference type="PROSITE" id="PS50949"/>
    </source>
</evidence>
<dbReference type="AlphaFoldDB" id="A0A8J3ZR70"/>
<dbReference type="PANTHER" id="PTHR46577:SF1">
    <property type="entry name" value="HTH-TYPE TRANSCRIPTIONAL REGULATORY PROTEIN GABR"/>
    <property type="match status" value="1"/>
</dbReference>
<evidence type="ECO:0000256" key="5">
    <source>
        <dbReference type="ARBA" id="ARBA00023163"/>
    </source>
</evidence>
<keyword evidence="2" id="KW-0663">Pyridoxal phosphate</keyword>
<dbReference type="InterPro" id="IPR051446">
    <property type="entry name" value="HTH_trans_reg/aminotransferase"/>
</dbReference>
<evidence type="ECO:0000313" key="9">
    <source>
        <dbReference type="Proteomes" id="UP000635606"/>
    </source>
</evidence>
<dbReference type="InterPro" id="IPR000524">
    <property type="entry name" value="Tscrpt_reg_HTH_GntR"/>
</dbReference>
<dbReference type="InterPro" id="IPR036390">
    <property type="entry name" value="WH_DNA-bd_sf"/>
</dbReference>
<evidence type="ECO:0000313" key="8">
    <source>
        <dbReference type="EMBL" id="GIJ67533.1"/>
    </source>
</evidence>
<dbReference type="GO" id="GO:0003700">
    <property type="term" value="F:DNA-binding transcription factor activity"/>
    <property type="evidence" value="ECO:0007669"/>
    <property type="project" value="InterPro"/>
</dbReference>
<protein>
    <submittedName>
        <fullName evidence="8">GntR family transcriptional regulator</fullName>
    </submittedName>
</protein>
<dbReference type="Pfam" id="PF00155">
    <property type="entry name" value="Aminotran_1_2"/>
    <property type="match status" value="1"/>
</dbReference>
<dbReference type="PROSITE" id="PS50949">
    <property type="entry name" value="HTH_GNTR"/>
    <property type="match status" value="1"/>
</dbReference>
<evidence type="ECO:0000256" key="3">
    <source>
        <dbReference type="ARBA" id="ARBA00023015"/>
    </source>
</evidence>
<reference evidence="8" key="1">
    <citation type="submission" date="2021-01" db="EMBL/GenBank/DDBJ databases">
        <title>Whole genome shotgun sequence of Virgisporangium ochraceum NBRC 16418.</title>
        <authorList>
            <person name="Komaki H."/>
            <person name="Tamura T."/>
        </authorList>
    </citation>
    <scope>NUCLEOTIDE SEQUENCE</scope>
    <source>
        <strain evidence="8">NBRC 16418</strain>
    </source>
</reference>
<dbReference type="PRINTS" id="PR00035">
    <property type="entry name" value="HTHGNTR"/>
</dbReference>
<dbReference type="CDD" id="cd07377">
    <property type="entry name" value="WHTH_GntR"/>
    <property type="match status" value="1"/>
</dbReference>
<name>A0A8J3ZR70_9ACTN</name>
<keyword evidence="4" id="KW-0238">DNA-binding</keyword>
<evidence type="ECO:0000256" key="2">
    <source>
        <dbReference type="ARBA" id="ARBA00022898"/>
    </source>
</evidence>
<dbReference type="InterPro" id="IPR015424">
    <property type="entry name" value="PyrdxlP-dep_Trfase"/>
</dbReference>
<feature type="domain" description="HTH gntR-type" evidence="7">
    <location>
        <begin position="11"/>
        <end position="79"/>
    </location>
</feature>
<comment type="caution">
    <text evidence="8">The sequence shown here is derived from an EMBL/GenBank/DDBJ whole genome shotgun (WGS) entry which is preliminary data.</text>
</comment>
<dbReference type="GO" id="GO:0030170">
    <property type="term" value="F:pyridoxal phosphate binding"/>
    <property type="evidence" value="ECO:0007669"/>
    <property type="project" value="InterPro"/>
</dbReference>
<proteinExistence type="inferred from homology"/>
<dbReference type="EMBL" id="BOPH01000027">
    <property type="protein sequence ID" value="GIJ67533.1"/>
    <property type="molecule type" value="Genomic_DNA"/>
</dbReference>
<dbReference type="Proteomes" id="UP000635606">
    <property type="component" value="Unassembled WGS sequence"/>
</dbReference>
<dbReference type="GO" id="GO:0003677">
    <property type="term" value="F:DNA binding"/>
    <property type="evidence" value="ECO:0007669"/>
    <property type="project" value="UniProtKB-KW"/>
</dbReference>
<dbReference type="Gene3D" id="1.10.10.10">
    <property type="entry name" value="Winged helix-like DNA-binding domain superfamily/Winged helix DNA-binding domain"/>
    <property type="match status" value="1"/>
</dbReference>
<dbReference type="PANTHER" id="PTHR46577">
    <property type="entry name" value="HTH-TYPE TRANSCRIPTIONAL REGULATORY PROTEIN GABR"/>
    <property type="match status" value="1"/>
</dbReference>
<dbReference type="Pfam" id="PF00392">
    <property type="entry name" value="GntR"/>
    <property type="match status" value="1"/>
</dbReference>
<keyword evidence="5" id="KW-0804">Transcription</keyword>
<feature type="compositionally biased region" description="Low complexity" evidence="6">
    <location>
        <begin position="434"/>
        <end position="444"/>
    </location>
</feature>
<feature type="region of interest" description="Disordered" evidence="6">
    <location>
        <begin position="434"/>
        <end position="471"/>
    </location>
</feature>
<accession>A0A8J3ZR70</accession>
<dbReference type="Gene3D" id="3.40.640.10">
    <property type="entry name" value="Type I PLP-dependent aspartate aminotransferase-like (Major domain)"/>
    <property type="match status" value="1"/>
</dbReference>
<sequence length="514" mass="54288">MDVHINIDGLGDRATRIYRQLRAAVLDGRLRPGDRLPPTRELAASLGVARNTVAVAYERLTAEGFLTARVGAGTYVGAAPVASAVRRPVPGVRPQPVWDALRREEKPERRPYGFPVGTPDSTLFPLATWRRLVSAELRSATLGRDAYADAAGEPGLRAAIARYVGVSRSVRAAADDVVVTQGAQQALDLIGRVLVAPGDTVAVEEPGYPPARDLFRALGARVVGVPVDGEGLVVDRLPSAARLVYVTPSHQFPLGTPMSLARRAALLDWVASRDAAVIEDDYDSEFRFSDRPLDPLQSLDRSGRVIYVGTFSKTLLPVLRLGYAVAPPSLLPALRTARRLTDWHGDVVAQAALARFIDSGELSRHVRRASRVYAERHRLVTAALAGDLSRWLTPVPSAAGLHVCALSTVPLDDVVDRAAAAGVAVERLAAYRSAPDGGPAADGRASSDGRDPDGADPAGADPDGPAADGPAVDGLVLGYGATPTDLIEPGLRVLAGCFAAATEIPHRTVPRSPA</sequence>
<evidence type="ECO:0000256" key="4">
    <source>
        <dbReference type="ARBA" id="ARBA00023125"/>
    </source>
</evidence>
<keyword evidence="3" id="KW-0805">Transcription regulation</keyword>
<dbReference type="SUPFAM" id="SSF53383">
    <property type="entry name" value="PLP-dependent transferases"/>
    <property type="match status" value="1"/>
</dbReference>
<dbReference type="RefSeq" id="WP_203927494.1">
    <property type="nucleotide sequence ID" value="NZ_BOPH01000027.1"/>
</dbReference>
<comment type="similarity">
    <text evidence="1">In the C-terminal section; belongs to the class-I pyridoxal-phosphate-dependent aminotransferase family.</text>
</comment>
<gene>
    <name evidence="8" type="ORF">Voc01_024500</name>
</gene>
<dbReference type="SUPFAM" id="SSF46785">
    <property type="entry name" value="Winged helix' DNA-binding domain"/>
    <property type="match status" value="1"/>
</dbReference>
<evidence type="ECO:0000256" key="6">
    <source>
        <dbReference type="SAM" id="MobiDB-lite"/>
    </source>
</evidence>
<keyword evidence="9" id="KW-1185">Reference proteome</keyword>
<dbReference type="InterPro" id="IPR036388">
    <property type="entry name" value="WH-like_DNA-bd_sf"/>
</dbReference>
<organism evidence="8 9">
    <name type="scientific">Virgisporangium ochraceum</name>
    <dbReference type="NCBI Taxonomy" id="65505"/>
    <lineage>
        <taxon>Bacteria</taxon>
        <taxon>Bacillati</taxon>
        <taxon>Actinomycetota</taxon>
        <taxon>Actinomycetes</taxon>
        <taxon>Micromonosporales</taxon>
        <taxon>Micromonosporaceae</taxon>
        <taxon>Virgisporangium</taxon>
    </lineage>
</organism>
<dbReference type="CDD" id="cd00609">
    <property type="entry name" value="AAT_like"/>
    <property type="match status" value="1"/>
</dbReference>
<feature type="compositionally biased region" description="Low complexity" evidence="6">
    <location>
        <begin position="455"/>
        <end position="471"/>
    </location>
</feature>